<dbReference type="Proteomes" id="UP000037386">
    <property type="component" value="Unassembled WGS sequence"/>
</dbReference>
<gene>
    <name evidence="1" type="ORF">CPX_001556</name>
</gene>
<evidence type="ECO:0000313" key="1">
    <source>
        <dbReference type="EMBL" id="KOR75433.1"/>
    </source>
</evidence>
<proteinExistence type="predicted"/>
<dbReference type="RefSeq" id="WP_200902626.1">
    <property type="nucleotide sequence ID" value="NZ_LHCF01000007.1"/>
</dbReference>
<keyword evidence="1" id="KW-0645">Protease</keyword>
<name>A0A0M1MZW0_9MOLU</name>
<keyword evidence="1" id="KW-0121">Carboxypeptidase</keyword>
<organism evidence="1 2">
    <name type="scientific">Candidatus Phytoplasma pruni</name>
    <dbReference type="NCBI Taxonomy" id="479893"/>
    <lineage>
        <taxon>Bacteria</taxon>
        <taxon>Bacillati</taxon>
        <taxon>Mycoplasmatota</taxon>
        <taxon>Mollicutes</taxon>
        <taxon>Acholeplasmatales</taxon>
        <taxon>Acholeplasmataceae</taxon>
        <taxon>Candidatus Phytoplasma</taxon>
        <taxon>16SrIII (X-disease group)</taxon>
    </lineage>
</organism>
<keyword evidence="1" id="KW-0378">Hydrolase</keyword>
<dbReference type="STRING" id="479893.CPX_001556"/>
<dbReference type="GO" id="GO:0004180">
    <property type="term" value="F:carboxypeptidase activity"/>
    <property type="evidence" value="ECO:0007669"/>
    <property type="project" value="UniProtKB-KW"/>
</dbReference>
<comment type="caution">
    <text evidence="1">The sequence shown here is derived from an EMBL/GenBank/DDBJ whole genome shotgun (WGS) entry which is preliminary data.</text>
</comment>
<accession>A0A0M1MZW0</accession>
<dbReference type="AlphaFoldDB" id="A0A0M1MZW0"/>
<evidence type="ECO:0000313" key="2">
    <source>
        <dbReference type="Proteomes" id="UP000037386"/>
    </source>
</evidence>
<protein>
    <submittedName>
        <fullName evidence="1">Zn-dependent carboxypeptidase</fullName>
    </submittedName>
</protein>
<reference evidence="2" key="1">
    <citation type="submission" date="2015-05" db="EMBL/GenBank/DDBJ databases">
        <title>Draft genome sequence of 'Candidatus Phytoplasma Pruni' strain CX, a plant pathogenic bacterium.</title>
        <authorList>
            <person name="Lee I.-M."/>
            <person name="Bottner-Parker K.D."/>
            <person name="Shao J."/>
            <person name="Gundersen-Rindal D.E."/>
            <person name="Zhao Y."/>
            <person name="Davis R.E."/>
        </authorList>
    </citation>
    <scope>NUCLEOTIDE SEQUENCE [LARGE SCALE GENOMIC DNA]</scope>
    <source>
        <strain evidence="2">CX</strain>
    </source>
</reference>
<sequence length="79" mass="9314">MKEVSEKSRVKEILSLTRVIRQLLTSDETKEWLNKAEQEKKFFRCMAKSKFKGNKSENTRLKNCGSRIAKQFYFSNCTS</sequence>
<dbReference type="EMBL" id="LHCF01000007">
    <property type="protein sequence ID" value="KOR75433.1"/>
    <property type="molecule type" value="Genomic_DNA"/>
</dbReference>